<dbReference type="SUPFAM" id="SSF161098">
    <property type="entry name" value="MetI-like"/>
    <property type="match status" value="1"/>
</dbReference>
<evidence type="ECO:0000313" key="11">
    <source>
        <dbReference type="Proteomes" id="UP001240447"/>
    </source>
</evidence>
<evidence type="ECO:0000256" key="5">
    <source>
        <dbReference type="ARBA" id="ARBA00022989"/>
    </source>
</evidence>
<dbReference type="InterPro" id="IPR035906">
    <property type="entry name" value="MetI-like_sf"/>
</dbReference>
<feature type="transmembrane region" description="Helical" evidence="7">
    <location>
        <begin position="109"/>
        <end position="133"/>
    </location>
</feature>
<dbReference type="EMBL" id="JAUSQM010000001">
    <property type="protein sequence ID" value="MDP9823676.1"/>
    <property type="molecule type" value="Genomic_DNA"/>
</dbReference>
<dbReference type="Proteomes" id="UP001240447">
    <property type="component" value="Unassembled WGS sequence"/>
</dbReference>
<evidence type="ECO:0000256" key="2">
    <source>
        <dbReference type="ARBA" id="ARBA00022448"/>
    </source>
</evidence>
<dbReference type="Pfam" id="PF00528">
    <property type="entry name" value="BPD_transp_1"/>
    <property type="match status" value="1"/>
</dbReference>
<dbReference type="InterPro" id="IPR000515">
    <property type="entry name" value="MetI-like"/>
</dbReference>
<feature type="transmembrane region" description="Helical" evidence="7">
    <location>
        <begin position="154"/>
        <end position="176"/>
    </location>
</feature>
<dbReference type="PANTHER" id="PTHR30151:SF0">
    <property type="entry name" value="ABC TRANSPORTER PERMEASE PROTEIN MJ0413-RELATED"/>
    <property type="match status" value="1"/>
</dbReference>
<organism evidence="10 11">
    <name type="scientific">Nocardioides massiliensis</name>
    <dbReference type="NCBI Taxonomy" id="1325935"/>
    <lineage>
        <taxon>Bacteria</taxon>
        <taxon>Bacillati</taxon>
        <taxon>Actinomycetota</taxon>
        <taxon>Actinomycetes</taxon>
        <taxon>Propionibacteriales</taxon>
        <taxon>Nocardioidaceae</taxon>
        <taxon>Nocardioides</taxon>
    </lineage>
</organism>
<gene>
    <name evidence="9" type="ORF">J2S59_000961</name>
    <name evidence="10" type="ORF">J2S59_003485</name>
</gene>
<reference evidence="10 11" key="1">
    <citation type="submission" date="2023-07" db="EMBL/GenBank/DDBJ databases">
        <title>Sequencing the genomes of 1000 actinobacteria strains.</title>
        <authorList>
            <person name="Klenk H.-P."/>
        </authorList>
    </citation>
    <scope>NUCLEOTIDE SEQUENCE [LARGE SCALE GENOMIC DNA]</scope>
    <source>
        <strain evidence="10 11">GD13</strain>
    </source>
</reference>
<comment type="similarity">
    <text evidence="7">Belongs to the binding-protein-dependent transport system permease family.</text>
</comment>
<evidence type="ECO:0000256" key="7">
    <source>
        <dbReference type="RuleBase" id="RU363032"/>
    </source>
</evidence>
<dbReference type="Gene3D" id="1.10.3720.10">
    <property type="entry name" value="MetI-like"/>
    <property type="match status" value="1"/>
</dbReference>
<feature type="transmembrane region" description="Helical" evidence="7">
    <location>
        <begin position="207"/>
        <end position="227"/>
    </location>
</feature>
<evidence type="ECO:0000259" key="8">
    <source>
        <dbReference type="PROSITE" id="PS50928"/>
    </source>
</evidence>
<accession>A0ABT9NTD0</accession>
<evidence type="ECO:0000313" key="9">
    <source>
        <dbReference type="EMBL" id="MDP9821152.1"/>
    </source>
</evidence>
<keyword evidence="6 7" id="KW-0472">Membrane</keyword>
<evidence type="ECO:0000256" key="4">
    <source>
        <dbReference type="ARBA" id="ARBA00022692"/>
    </source>
</evidence>
<evidence type="ECO:0000256" key="3">
    <source>
        <dbReference type="ARBA" id="ARBA00022475"/>
    </source>
</evidence>
<dbReference type="EMBL" id="JAUSQM010000001">
    <property type="protein sequence ID" value="MDP9821152.1"/>
    <property type="molecule type" value="Genomic_DNA"/>
</dbReference>
<feature type="domain" description="ABC transmembrane type-1" evidence="8">
    <location>
        <begin position="44"/>
        <end position="224"/>
    </location>
</feature>
<dbReference type="RefSeq" id="WP_181642269.1">
    <property type="nucleotide sequence ID" value="NZ_CCXJ01000604.1"/>
</dbReference>
<feature type="transmembrane region" description="Helical" evidence="7">
    <location>
        <begin position="82"/>
        <end position="103"/>
    </location>
</feature>
<keyword evidence="3" id="KW-1003">Cell membrane</keyword>
<evidence type="ECO:0000256" key="6">
    <source>
        <dbReference type="ARBA" id="ARBA00023136"/>
    </source>
</evidence>
<evidence type="ECO:0000256" key="1">
    <source>
        <dbReference type="ARBA" id="ARBA00004651"/>
    </source>
</evidence>
<name>A0ABT9NTD0_9ACTN</name>
<keyword evidence="2 7" id="KW-0813">Transport</keyword>
<dbReference type="PROSITE" id="PS50928">
    <property type="entry name" value="ABC_TM1"/>
    <property type="match status" value="1"/>
</dbReference>
<dbReference type="CDD" id="cd06261">
    <property type="entry name" value="TM_PBP2"/>
    <property type="match status" value="1"/>
</dbReference>
<protein>
    <submittedName>
        <fullName evidence="10">NitT/TauT family transport system permease protein</fullName>
    </submittedName>
</protein>
<feature type="transmembrane region" description="Helical" evidence="7">
    <location>
        <begin position="48"/>
        <end position="70"/>
    </location>
</feature>
<evidence type="ECO:0000313" key="10">
    <source>
        <dbReference type="EMBL" id="MDP9823676.1"/>
    </source>
</evidence>
<comment type="caution">
    <text evidence="10">The sequence shown here is derived from an EMBL/GenBank/DDBJ whole genome shotgun (WGS) entry which is preliminary data.</text>
</comment>
<dbReference type="PANTHER" id="PTHR30151">
    <property type="entry name" value="ALKANE SULFONATE ABC TRANSPORTER-RELATED, MEMBRANE SUBUNIT"/>
    <property type="match status" value="1"/>
</dbReference>
<keyword evidence="11" id="KW-1185">Reference proteome</keyword>
<keyword evidence="5 7" id="KW-1133">Transmembrane helix</keyword>
<sequence length="239" mass="25890">MAIFVVYEALARTVLDPFSWVPATTTLVRAGELVADPVFFLDTIWKTVSIILLSTILAIVSGLVMGTVLWRFPRAYATANPYLTLYYSIPAFAFYPVLLSLVGAGPLSLILLASLLGFAAMTANVVIGLRKTAPIHVRLGRSLRLGQFRMLRRIYFPSAVPQILVGVRLAIAYAIIGVVGGEFLTGTSGLGYYIQFSYNSYQLVETYAGITIVVVTALVLNGLMYALSKATFAMETVGS</sequence>
<keyword evidence="4 7" id="KW-0812">Transmembrane</keyword>
<comment type="subcellular location">
    <subcellularLocation>
        <location evidence="1 7">Cell membrane</location>
        <topology evidence="1 7">Multi-pass membrane protein</topology>
    </subcellularLocation>
</comment>
<proteinExistence type="inferred from homology"/>